<protein>
    <submittedName>
        <fullName evidence="2">Uncharacterized protein</fullName>
    </submittedName>
</protein>
<dbReference type="EMBL" id="JAKKPZ010000028">
    <property type="protein sequence ID" value="KAI1709941.1"/>
    <property type="molecule type" value="Genomic_DNA"/>
</dbReference>
<comment type="caution">
    <text evidence="2">The sequence shown here is derived from an EMBL/GenBank/DDBJ whole genome shotgun (WGS) entry which is preliminary data.</text>
</comment>
<evidence type="ECO:0000313" key="3">
    <source>
        <dbReference type="Proteomes" id="UP001201812"/>
    </source>
</evidence>
<name>A0AAD4MZN0_9BILA</name>
<evidence type="ECO:0000313" key="2">
    <source>
        <dbReference type="EMBL" id="KAI1709941.1"/>
    </source>
</evidence>
<proteinExistence type="predicted"/>
<reference evidence="2" key="1">
    <citation type="submission" date="2022-01" db="EMBL/GenBank/DDBJ databases">
        <title>Genome Sequence Resource for Two Populations of Ditylenchus destructor, the Migratory Endoparasitic Phytonematode.</title>
        <authorList>
            <person name="Zhang H."/>
            <person name="Lin R."/>
            <person name="Xie B."/>
        </authorList>
    </citation>
    <scope>NUCLEOTIDE SEQUENCE</scope>
    <source>
        <strain evidence="2">BazhouSP</strain>
    </source>
</reference>
<dbReference type="Proteomes" id="UP001201812">
    <property type="component" value="Unassembled WGS sequence"/>
</dbReference>
<accession>A0AAD4MZN0</accession>
<sequence>MNRTTSRRTVFSFCLFFLLLEALLINAKAVPKSDYIDTFDEQLDASPKKFSHDEKAMKKVDIMQLMREDFNPHREMERFHDQHSNFRDRLWN</sequence>
<evidence type="ECO:0000256" key="1">
    <source>
        <dbReference type="SAM" id="SignalP"/>
    </source>
</evidence>
<feature type="chain" id="PRO_5042141604" evidence="1">
    <location>
        <begin position="30"/>
        <end position="92"/>
    </location>
</feature>
<dbReference type="AlphaFoldDB" id="A0AAD4MZN0"/>
<organism evidence="2 3">
    <name type="scientific">Ditylenchus destructor</name>
    <dbReference type="NCBI Taxonomy" id="166010"/>
    <lineage>
        <taxon>Eukaryota</taxon>
        <taxon>Metazoa</taxon>
        <taxon>Ecdysozoa</taxon>
        <taxon>Nematoda</taxon>
        <taxon>Chromadorea</taxon>
        <taxon>Rhabditida</taxon>
        <taxon>Tylenchina</taxon>
        <taxon>Tylenchomorpha</taxon>
        <taxon>Sphaerularioidea</taxon>
        <taxon>Anguinidae</taxon>
        <taxon>Anguininae</taxon>
        <taxon>Ditylenchus</taxon>
    </lineage>
</organism>
<keyword evidence="3" id="KW-1185">Reference proteome</keyword>
<feature type="signal peptide" evidence="1">
    <location>
        <begin position="1"/>
        <end position="29"/>
    </location>
</feature>
<keyword evidence="1" id="KW-0732">Signal</keyword>
<gene>
    <name evidence="2" type="ORF">DdX_10949</name>
</gene>